<dbReference type="InterPro" id="IPR029063">
    <property type="entry name" value="SAM-dependent_MTases_sf"/>
</dbReference>
<feature type="compositionally biased region" description="Basic and acidic residues" evidence="1">
    <location>
        <begin position="261"/>
        <end position="283"/>
    </location>
</feature>
<reference evidence="2 3" key="1">
    <citation type="submission" date="2024-02" db="EMBL/GenBank/DDBJ databases">
        <authorList>
            <person name="Chen Y."/>
            <person name="Shah S."/>
            <person name="Dougan E. K."/>
            <person name="Thang M."/>
            <person name="Chan C."/>
        </authorList>
    </citation>
    <scope>NUCLEOTIDE SEQUENCE [LARGE SCALE GENOMIC DNA]</scope>
</reference>
<dbReference type="EMBL" id="CAXAMN010019491">
    <property type="protein sequence ID" value="CAK9054431.1"/>
    <property type="molecule type" value="Genomic_DNA"/>
</dbReference>
<accession>A0ABP0MSG0</accession>
<proteinExistence type="predicted"/>
<evidence type="ECO:0000313" key="2">
    <source>
        <dbReference type="EMBL" id="CAK9054431.1"/>
    </source>
</evidence>
<evidence type="ECO:0008006" key="4">
    <source>
        <dbReference type="Google" id="ProtNLM"/>
    </source>
</evidence>
<keyword evidence="3" id="KW-1185">Reference proteome</keyword>
<organism evidence="2 3">
    <name type="scientific">Durusdinium trenchii</name>
    <dbReference type="NCBI Taxonomy" id="1381693"/>
    <lineage>
        <taxon>Eukaryota</taxon>
        <taxon>Sar</taxon>
        <taxon>Alveolata</taxon>
        <taxon>Dinophyceae</taxon>
        <taxon>Suessiales</taxon>
        <taxon>Symbiodiniaceae</taxon>
        <taxon>Durusdinium</taxon>
    </lineage>
</organism>
<protein>
    <recommendedName>
        <fullName evidence="4">tRNA(Phe) (4-demethylwyosine(37)-C(7)) aminocarboxypropyltransferase</fullName>
    </recommendedName>
</protein>
<name>A0ABP0MSG0_9DINO</name>
<evidence type="ECO:0000313" key="3">
    <source>
        <dbReference type="Proteomes" id="UP001642484"/>
    </source>
</evidence>
<dbReference type="SUPFAM" id="SSF53335">
    <property type="entry name" value="S-adenosyl-L-methionine-dependent methyltransferases"/>
    <property type="match status" value="1"/>
</dbReference>
<sequence>MTESTLAEGRAAAMALTNVAGQCSPFLQLAIEAGKFPLSSVYQYGSDDVLHAAPAPSKPTRAALAAERPKPLPREVPPSVVSCAAAIRQAVNVPGIGLPDMRVAQVPARPGALPERRAALPKTRAGGGSRWLRAPEGVTAASRLAVQLPEDEFTYIDRPWPHFVTRWAAIDATLQDAFGEAGFTLLDLGSCSGFFSLQAAVAYPNAQIVGVEGSVGIGNGTLGVDGSQEQIIETRAIQTHLKWIQRLRKVIFQNAGMKNPRRAEESKDRRTRTRESRSGKWRM</sequence>
<gene>
    <name evidence="2" type="ORF">CCMP2556_LOCUS27214</name>
</gene>
<comment type="caution">
    <text evidence="2">The sequence shown here is derived from an EMBL/GenBank/DDBJ whole genome shotgun (WGS) entry which is preliminary data.</text>
</comment>
<evidence type="ECO:0000256" key="1">
    <source>
        <dbReference type="SAM" id="MobiDB-lite"/>
    </source>
</evidence>
<feature type="region of interest" description="Disordered" evidence="1">
    <location>
        <begin position="258"/>
        <end position="283"/>
    </location>
</feature>
<dbReference type="Proteomes" id="UP001642484">
    <property type="component" value="Unassembled WGS sequence"/>
</dbReference>